<keyword evidence="3" id="KW-1185">Reference proteome</keyword>
<dbReference type="STRING" id="584708.Apau_2353"/>
<evidence type="ECO:0000256" key="1">
    <source>
        <dbReference type="ARBA" id="ARBA00022596"/>
    </source>
</evidence>
<dbReference type="PANTHER" id="PTHR36566:SF1">
    <property type="entry name" value="PYRIDINIUM-3,5-BISTHIOCARBOXYLIC ACID MONONUCLEOTIDE NICKEL INSERTION PROTEIN"/>
    <property type="match status" value="1"/>
</dbReference>
<dbReference type="EMBL" id="CM001022">
    <property type="protein sequence ID" value="EFQ24760.1"/>
    <property type="molecule type" value="Genomic_DNA"/>
</dbReference>
<dbReference type="RefSeq" id="WP_006302008.1">
    <property type="nucleotide sequence ID" value="NZ_CM001022.1"/>
</dbReference>
<dbReference type="PANTHER" id="PTHR36566">
    <property type="entry name" value="NICKEL INSERTION PROTEIN-RELATED"/>
    <property type="match status" value="1"/>
</dbReference>
<organism evidence="2 3">
    <name type="scientific">Aminomonas paucivorans DSM 12260</name>
    <dbReference type="NCBI Taxonomy" id="584708"/>
    <lineage>
        <taxon>Bacteria</taxon>
        <taxon>Thermotogati</taxon>
        <taxon>Synergistota</taxon>
        <taxon>Synergistia</taxon>
        <taxon>Synergistales</taxon>
        <taxon>Synergistaceae</taxon>
        <taxon>Aminomonas</taxon>
    </lineage>
</organism>
<gene>
    <name evidence="2" type="ORF">Apau_2353</name>
</gene>
<accession>E3D087</accession>
<protein>
    <recommendedName>
        <fullName evidence="4">LarC family nickel insertion protein</fullName>
    </recommendedName>
</protein>
<evidence type="ECO:0000313" key="3">
    <source>
        <dbReference type="Proteomes" id="UP000005096"/>
    </source>
</evidence>
<evidence type="ECO:0000313" key="2">
    <source>
        <dbReference type="EMBL" id="EFQ24760.1"/>
    </source>
</evidence>
<dbReference type="Pfam" id="PF01969">
    <property type="entry name" value="Ni_insertion"/>
    <property type="match status" value="1"/>
</dbReference>
<sequence length="377" mass="41136">MILFQPHLSGVSGDMLLGALLGLGAREELLQRFTGLEAPGVRDVRVQLLPQNDGTLPCTSVLATCEETAAHRHPEELRQLLHTAGFHTGASASVLAQAEGTLDILVQAEAEAHGQDVSRVHLHEVGRFDTIFDVLGFFLLLEDLGDPEIQSTPPRTGTGFVQIEHGSIPVPVPAVRAIASRHSVPLQLDGPDQELTTPTGIALLASCAAFTDTPAPAVILHTGYGRGTRPVFGHPNVLPAHLLEETEKGRLLQMETVLDDITGEELSRAISRLSTLAREVACHPGTGKKGRPLWTLRILTTPEDFQPLLHLLFSSTPTRGVRYWPVGRLALSRRTRVFQVETPEGSRPIRWKISRRGFHVLSKPESDDLSMPFDPYV</sequence>
<dbReference type="Proteomes" id="UP000005096">
    <property type="component" value="Chromosome"/>
</dbReference>
<dbReference type="PaxDb" id="584708-Apau_2353"/>
<keyword evidence="1" id="KW-0533">Nickel</keyword>
<reference evidence="2 3" key="1">
    <citation type="journal article" date="2010" name="Stand. Genomic Sci.">
        <title>Non-contiguous finished genome sequence of Aminomonas paucivorans type strain (GLU-3).</title>
        <authorList>
            <person name="Pitluck S."/>
            <person name="Yasawong M."/>
            <person name="Held B."/>
            <person name="Lapidus A."/>
            <person name="Nolan M."/>
            <person name="Copeland A."/>
            <person name="Lucas S."/>
            <person name="Del Rio T.G."/>
            <person name="Tice H."/>
            <person name="Cheng J.F."/>
            <person name="Chertkov O."/>
            <person name="Goodwin L."/>
            <person name="Tapia R."/>
            <person name="Han C."/>
            <person name="Liolios K."/>
            <person name="Ivanova N."/>
            <person name="Mavromatis K."/>
            <person name="Ovchinnikova G."/>
            <person name="Pati A."/>
            <person name="Chen A."/>
            <person name="Palaniappan K."/>
            <person name="Land M."/>
            <person name="Hauser L."/>
            <person name="Chang Y.J."/>
            <person name="Jeffries C.D."/>
            <person name="Pukall R."/>
            <person name="Spring S."/>
            <person name="Rohde M."/>
            <person name="Sikorski J."/>
            <person name="Goker M."/>
            <person name="Woyke T."/>
            <person name="Bristow J."/>
            <person name="Eisen J.A."/>
            <person name="Markowitz V."/>
            <person name="Hugenholtz P."/>
            <person name="Kyrpides N.C."/>
            <person name="Klenk H.P."/>
        </authorList>
    </citation>
    <scope>NUCLEOTIDE SEQUENCE [LARGE SCALE GENOMIC DNA]</scope>
    <source>
        <strain evidence="2 3">DSM 12260</strain>
    </source>
</reference>
<dbReference type="eggNOG" id="COG1641">
    <property type="taxonomic scope" value="Bacteria"/>
</dbReference>
<name>E3D087_9BACT</name>
<dbReference type="InterPro" id="IPR002822">
    <property type="entry name" value="Ni_insertion"/>
</dbReference>
<dbReference type="Gene3D" id="3.30.70.1380">
    <property type="entry name" value="Transcriptional regulatory protein pf0864 domain like"/>
    <property type="match status" value="1"/>
</dbReference>
<dbReference type="AlphaFoldDB" id="E3D087"/>
<proteinExistence type="predicted"/>
<dbReference type="OrthoDB" id="9765625at2"/>
<dbReference type="HOGENOM" id="CLU_028523_2_1_0"/>
<evidence type="ECO:0008006" key="4">
    <source>
        <dbReference type="Google" id="ProtNLM"/>
    </source>
</evidence>